<evidence type="ECO:0000313" key="6">
    <source>
        <dbReference type="Proteomes" id="UP000182658"/>
    </source>
</evidence>
<dbReference type="InParanoid" id="A0A1J7J083"/>
<dbReference type="AlphaFoldDB" id="A0A1J7J083"/>
<evidence type="ECO:0000256" key="4">
    <source>
        <dbReference type="PIRSR" id="PIRSR018153-1"/>
    </source>
</evidence>
<sequence length="361" mass="42334">MLVRNKELDGALETVASVERKFNRWFRYPIVFLNDEPWSEEFKAAMRAATSGEVRFEVIPPDEWTFPAWMDRDAARASIKSQGQWMIKFAGLETYHHMCRFFSGKFYTIGALQQYKWYWRIEPGVEFYCDITYDPFLEMEKRGKVYGHTIAVPEGPRTCPTLFRQMSDYKEARGIEDTELWKTMVSPSWAPWPLRSLLSLLGWHRDRRGDAWSLCHYWSNFEIASLDFFRGKAYQDLFEYLDSTGGFYYERWGDAPVHSLAIGMLLDADKVHHFEDLGYRHDYWFQCPANAPGGQLLESKALNKPFDSEREDGIGCRCECDGSKTRNWPGYCLAKLKAPTVTKQTSLWERPVSWFLGTRFF</sequence>
<protein>
    <submittedName>
        <fullName evidence="5">Nucleotide-diphospho-sugar transferase</fullName>
    </submittedName>
</protein>
<keyword evidence="6" id="KW-1185">Reference proteome</keyword>
<dbReference type="Pfam" id="PF01793">
    <property type="entry name" value="Glyco_transf_15"/>
    <property type="match status" value="1"/>
</dbReference>
<reference evidence="5 6" key="1">
    <citation type="submission" date="2016-10" db="EMBL/GenBank/DDBJ databases">
        <title>Draft genome sequence of Coniochaeta ligniaria NRRL30616, a lignocellulolytic fungus for bioabatement of inhibitors in plant biomass hydrolysates.</title>
        <authorList>
            <consortium name="DOE Joint Genome Institute"/>
            <person name="Jimenez D.J."/>
            <person name="Hector R.E."/>
            <person name="Riley R."/>
            <person name="Sun H."/>
            <person name="Grigoriev I.V."/>
            <person name="Van Elsas J.D."/>
            <person name="Nichols N.N."/>
        </authorList>
    </citation>
    <scope>NUCLEOTIDE SEQUENCE [LARGE SCALE GENOMIC DNA]</scope>
    <source>
        <strain evidence="5 6">NRRL 30616</strain>
    </source>
</reference>
<gene>
    <name evidence="5" type="ORF">CONLIGDRAFT_634953</name>
</gene>
<dbReference type="GO" id="GO:0016020">
    <property type="term" value="C:membrane"/>
    <property type="evidence" value="ECO:0007669"/>
    <property type="project" value="InterPro"/>
</dbReference>
<dbReference type="OrthoDB" id="439943at2759"/>
<dbReference type="GO" id="GO:0006487">
    <property type="term" value="P:protein N-linked glycosylation"/>
    <property type="evidence" value="ECO:0007669"/>
    <property type="project" value="TreeGrafter"/>
</dbReference>
<name>A0A1J7J083_9PEZI</name>
<dbReference type="GO" id="GO:0000026">
    <property type="term" value="F:alpha-1,2-mannosyltransferase activity"/>
    <property type="evidence" value="ECO:0007669"/>
    <property type="project" value="TreeGrafter"/>
</dbReference>
<dbReference type="PANTHER" id="PTHR31121:SF2">
    <property type="entry name" value="MANNOSYLTRANSFERASE KTR5-RELATED"/>
    <property type="match status" value="1"/>
</dbReference>
<dbReference type="GO" id="GO:0000032">
    <property type="term" value="P:cell wall mannoprotein biosynthetic process"/>
    <property type="evidence" value="ECO:0007669"/>
    <property type="project" value="TreeGrafter"/>
</dbReference>
<dbReference type="PIRSF" id="PIRSF018153">
    <property type="entry name" value="Glyco_trans_15"/>
    <property type="match status" value="1"/>
</dbReference>
<feature type="active site" description="Nucleophile" evidence="4">
    <location>
        <position position="222"/>
    </location>
</feature>
<proteinExistence type="inferred from homology"/>
<dbReference type="InterPro" id="IPR002685">
    <property type="entry name" value="Glyco_trans_15"/>
</dbReference>
<dbReference type="GO" id="GO:0005794">
    <property type="term" value="C:Golgi apparatus"/>
    <property type="evidence" value="ECO:0007669"/>
    <property type="project" value="TreeGrafter"/>
</dbReference>
<evidence type="ECO:0000256" key="3">
    <source>
        <dbReference type="ARBA" id="ARBA00022679"/>
    </source>
</evidence>
<dbReference type="InterPro" id="IPR029044">
    <property type="entry name" value="Nucleotide-diphossugar_trans"/>
</dbReference>
<dbReference type="SUPFAM" id="SSF53448">
    <property type="entry name" value="Nucleotide-diphospho-sugar transferases"/>
    <property type="match status" value="1"/>
</dbReference>
<dbReference type="Gene3D" id="3.90.550.10">
    <property type="entry name" value="Spore Coat Polysaccharide Biosynthesis Protein SpsA, Chain A"/>
    <property type="match status" value="1"/>
</dbReference>
<organism evidence="5 6">
    <name type="scientific">Coniochaeta ligniaria NRRL 30616</name>
    <dbReference type="NCBI Taxonomy" id="1408157"/>
    <lineage>
        <taxon>Eukaryota</taxon>
        <taxon>Fungi</taxon>
        <taxon>Dikarya</taxon>
        <taxon>Ascomycota</taxon>
        <taxon>Pezizomycotina</taxon>
        <taxon>Sordariomycetes</taxon>
        <taxon>Sordariomycetidae</taxon>
        <taxon>Coniochaetales</taxon>
        <taxon>Coniochaetaceae</taxon>
        <taxon>Coniochaeta</taxon>
    </lineage>
</organism>
<dbReference type="EMBL" id="KV875100">
    <property type="protein sequence ID" value="OIW26721.1"/>
    <property type="molecule type" value="Genomic_DNA"/>
</dbReference>
<accession>A0A1J7J083</accession>
<dbReference type="STRING" id="1408157.A0A1J7J083"/>
<keyword evidence="3 5" id="KW-0808">Transferase</keyword>
<evidence type="ECO:0000256" key="1">
    <source>
        <dbReference type="ARBA" id="ARBA00007677"/>
    </source>
</evidence>
<dbReference type="Proteomes" id="UP000182658">
    <property type="component" value="Unassembled WGS sequence"/>
</dbReference>
<dbReference type="PANTHER" id="PTHR31121">
    <property type="entry name" value="ALPHA-1,2 MANNOSYLTRANSFERASE KTR1"/>
    <property type="match status" value="1"/>
</dbReference>
<keyword evidence="2" id="KW-0328">Glycosyltransferase</keyword>
<comment type="similarity">
    <text evidence="1">Belongs to the glycosyltransferase 15 family.</text>
</comment>
<evidence type="ECO:0000313" key="5">
    <source>
        <dbReference type="EMBL" id="OIW26721.1"/>
    </source>
</evidence>
<evidence type="ECO:0000256" key="2">
    <source>
        <dbReference type="ARBA" id="ARBA00022676"/>
    </source>
</evidence>